<dbReference type="PANTHER" id="PTHR20898:SF0">
    <property type="entry name" value="DAEDALUS ON 3-RELATED"/>
    <property type="match status" value="1"/>
</dbReference>
<evidence type="ECO:0000313" key="2">
    <source>
        <dbReference type="RefSeq" id="XP_034108130.2"/>
    </source>
</evidence>
<evidence type="ECO:0000313" key="1">
    <source>
        <dbReference type="Proteomes" id="UP000515160"/>
    </source>
</evidence>
<organism evidence="1 2">
    <name type="scientific">Drosophila albomicans</name>
    <name type="common">Fruit fly</name>
    <dbReference type="NCBI Taxonomy" id="7291"/>
    <lineage>
        <taxon>Eukaryota</taxon>
        <taxon>Metazoa</taxon>
        <taxon>Ecdysozoa</taxon>
        <taxon>Arthropoda</taxon>
        <taxon>Hexapoda</taxon>
        <taxon>Insecta</taxon>
        <taxon>Pterygota</taxon>
        <taxon>Neoptera</taxon>
        <taxon>Endopterygota</taxon>
        <taxon>Diptera</taxon>
        <taxon>Brachycera</taxon>
        <taxon>Muscomorpha</taxon>
        <taxon>Ephydroidea</taxon>
        <taxon>Drosophilidae</taxon>
        <taxon>Drosophila</taxon>
    </lineage>
</organism>
<keyword evidence="1" id="KW-1185">Reference proteome</keyword>
<gene>
    <name evidence="2" type="primary">LOC117570533</name>
</gene>
<accession>A0A6P8XA00</accession>
<dbReference type="RefSeq" id="XP_034108130.2">
    <property type="nucleotide sequence ID" value="XM_034252239.2"/>
</dbReference>
<dbReference type="AlphaFoldDB" id="A0A6P8XA00"/>
<protein>
    <submittedName>
        <fullName evidence="2">Uncharacterized protein LOC117570533</fullName>
    </submittedName>
</protein>
<dbReference type="Proteomes" id="UP000515160">
    <property type="component" value="Chromosome 3"/>
</dbReference>
<dbReference type="InterPro" id="IPR010512">
    <property type="entry name" value="DUF1091"/>
</dbReference>
<name>A0A6P8XA00_DROAB</name>
<dbReference type="PANTHER" id="PTHR20898">
    <property type="entry name" value="DAEDALUS ON 3-RELATED-RELATED"/>
    <property type="match status" value="1"/>
</dbReference>
<feature type="non-terminal residue" evidence="2">
    <location>
        <position position="1"/>
    </location>
</feature>
<reference evidence="2" key="1">
    <citation type="submission" date="2025-08" db="UniProtKB">
        <authorList>
            <consortium name="RefSeq"/>
        </authorList>
    </citation>
    <scope>IDENTIFICATION</scope>
    <source>
        <strain evidence="2">15112-1751.03</strain>
        <tissue evidence="2">Whole Adult</tissue>
    </source>
</reference>
<dbReference type="OrthoDB" id="7832256at2759"/>
<dbReference type="Pfam" id="PF06477">
    <property type="entry name" value="DUF1091"/>
    <property type="match status" value="1"/>
</dbReference>
<proteinExistence type="predicted"/>
<sequence length="126" mass="15190">FNIVNLKCTVNKKISEFQINFKLLKRERGGWHPFLYDINVDMCDFFKRPYKFMVFTFFYKYAKDYTSMNHTCPYLPNVEIALLDWGINEKEILQKFPVEIGVYAIHTTWYTNKKSFLQINATIVYE</sequence>
<dbReference type="GeneID" id="117570533"/>